<dbReference type="InterPro" id="IPR009936">
    <property type="entry name" value="DUF1468"/>
</dbReference>
<evidence type="ECO:0000313" key="5">
    <source>
        <dbReference type="Proteomes" id="UP001597521"/>
    </source>
</evidence>
<feature type="transmembrane region" description="Helical" evidence="2">
    <location>
        <begin position="30"/>
        <end position="50"/>
    </location>
</feature>
<reference evidence="5" key="1">
    <citation type="journal article" date="2019" name="Int. J. Syst. Evol. Microbiol.">
        <title>The Global Catalogue of Microorganisms (GCM) 10K type strain sequencing project: providing services to taxonomists for standard genome sequencing and annotation.</title>
        <authorList>
            <consortium name="The Broad Institute Genomics Platform"/>
            <consortium name="The Broad Institute Genome Sequencing Center for Infectious Disease"/>
            <person name="Wu L."/>
            <person name="Ma J."/>
        </authorList>
    </citation>
    <scope>NUCLEOTIDE SEQUENCE [LARGE SCALE GENOMIC DNA]</scope>
    <source>
        <strain evidence="5">CCM 7427</strain>
    </source>
</reference>
<keyword evidence="2" id="KW-0812">Transmembrane</keyword>
<organism evidence="4 5">
    <name type="scientific">Devosia albogilva</name>
    <dbReference type="NCBI Taxonomy" id="429726"/>
    <lineage>
        <taxon>Bacteria</taxon>
        <taxon>Pseudomonadati</taxon>
        <taxon>Pseudomonadota</taxon>
        <taxon>Alphaproteobacteria</taxon>
        <taxon>Hyphomicrobiales</taxon>
        <taxon>Devosiaceae</taxon>
        <taxon>Devosia</taxon>
    </lineage>
</organism>
<comment type="caution">
    <text evidence="4">The sequence shown here is derived from an EMBL/GenBank/DDBJ whole genome shotgun (WGS) entry which is preliminary data.</text>
</comment>
<keyword evidence="2" id="KW-0472">Membrane</keyword>
<feature type="transmembrane region" description="Helical" evidence="2">
    <location>
        <begin position="108"/>
        <end position="135"/>
    </location>
</feature>
<evidence type="ECO:0000256" key="2">
    <source>
        <dbReference type="SAM" id="Phobius"/>
    </source>
</evidence>
<dbReference type="RefSeq" id="WP_386833434.1">
    <property type="nucleotide sequence ID" value="NZ_JBHUNP010000001.1"/>
</dbReference>
<protein>
    <submittedName>
        <fullName evidence="4">Tripartite tricarboxylate transporter TctB family protein</fullName>
    </submittedName>
</protein>
<dbReference type="Pfam" id="PF07331">
    <property type="entry name" value="TctB"/>
    <property type="match status" value="1"/>
</dbReference>
<evidence type="ECO:0000259" key="3">
    <source>
        <dbReference type="Pfam" id="PF07331"/>
    </source>
</evidence>
<feature type="transmembrane region" description="Helical" evidence="2">
    <location>
        <begin position="62"/>
        <end position="84"/>
    </location>
</feature>
<name>A0ABW5QKP8_9HYPH</name>
<sequence length="181" mass="19088">MSTDRPTASNGGSGQPAAPSRFSGWASRPYWLGVGVALIGAVWLWGASSLPQGARYAAVGPGLFVTMAGLGLLILGVILVVQVARGETFEPQDAEDASGDQPMDKRAFITALLAVFLPVAAAKTVGLPLIASLSFMLVARAFGSTRWWLDLIIGLVLCTAAYFLFTRLGLQLGRYFPPLGF</sequence>
<evidence type="ECO:0000256" key="1">
    <source>
        <dbReference type="SAM" id="MobiDB-lite"/>
    </source>
</evidence>
<feature type="domain" description="DUF1468" evidence="3">
    <location>
        <begin position="31"/>
        <end position="168"/>
    </location>
</feature>
<accession>A0ABW5QKP8</accession>
<feature type="transmembrane region" description="Helical" evidence="2">
    <location>
        <begin position="147"/>
        <end position="165"/>
    </location>
</feature>
<feature type="compositionally biased region" description="Polar residues" evidence="1">
    <location>
        <begin position="1"/>
        <end position="10"/>
    </location>
</feature>
<keyword evidence="2" id="KW-1133">Transmembrane helix</keyword>
<evidence type="ECO:0000313" key="4">
    <source>
        <dbReference type="EMBL" id="MFD2648299.1"/>
    </source>
</evidence>
<proteinExistence type="predicted"/>
<dbReference type="EMBL" id="JBHUNP010000001">
    <property type="protein sequence ID" value="MFD2648299.1"/>
    <property type="molecule type" value="Genomic_DNA"/>
</dbReference>
<dbReference type="Proteomes" id="UP001597521">
    <property type="component" value="Unassembled WGS sequence"/>
</dbReference>
<keyword evidence="5" id="KW-1185">Reference proteome</keyword>
<gene>
    <name evidence="4" type="ORF">ACFSX5_10900</name>
</gene>
<feature type="region of interest" description="Disordered" evidence="1">
    <location>
        <begin position="1"/>
        <end position="21"/>
    </location>
</feature>